<feature type="region of interest" description="Disordered" evidence="1">
    <location>
        <begin position="1147"/>
        <end position="1172"/>
    </location>
</feature>
<feature type="region of interest" description="Disordered" evidence="1">
    <location>
        <begin position="575"/>
        <end position="602"/>
    </location>
</feature>
<feature type="region of interest" description="Disordered" evidence="1">
    <location>
        <begin position="343"/>
        <end position="417"/>
    </location>
</feature>
<feature type="region of interest" description="Disordered" evidence="1">
    <location>
        <begin position="617"/>
        <end position="638"/>
    </location>
</feature>
<reference evidence="2" key="2">
    <citation type="submission" date="2013-10" db="EMBL/GenBank/DDBJ databases">
        <authorList>
            <person name="Aslett M."/>
        </authorList>
    </citation>
    <scope>NUCLEOTIDE SEQUENCE [LARGE SCALE GENOMIC DNA]</scope>
    <source>
        <strain evidence="2">Houghton</strain>
    </source>
</reference>
<accession>U6LZP0</accession>
<dbReference type="VEuPathDB" id="ToxoDB:EBH_0072410"/>
<feature type="compositionally biased region" description="Basic and acidic residues" evidence="1">
    <location>
        <begin position="1324"/>
        <end position="1346"/>
    </location>
</feature>
<feature type="region of interest" description="Disordered" evidence="1">
    <location>
        <begin position="1439"/>
        <end position="1498"/>
    </location>
</feature>
<evidence type="ECO:0000313" key="2">
    <source>
        <dbReference type="EMBL" id="CDJ54039.1"/>
    </source>
</evidence>
<dbReference type="OrthoDB" id="347852at2759"/>
<keyword evidence="3" id="KW-1185">Reference proteome</keyword>
<organism evidence="2 3">
    <name type="scientific">Eimeria brunetti</name>
    <dbReference type="NCBI Taxonomy" id="51314"/>
    <lineage>
        <taxon>Eukaryota</taxon>
        <taxon>Sar</taxon>
        <taxon>Alveolata</taxon>
        <taxon>Apicomplexa</taxon>
        <taxon>Conoidasida</taxon>
        <taxon>Coccidia</taxon>
        <taxon>Eucoccidiorida</taxon>
        <taxon>Eimeriorina</taxon>
        <taxon>Eimeriidae</taxon>
        <taxon>Eimeria</taxon>
    </lineage>
</organism>
<feature type="compositionally biased region" description="Basic and acidic residues" evidence="1">
    <location>
        <begin position="1474"/>
        <end position="1483"/>
    </location>
</feature>
<sequence>MPALDVLENPSRTEELDGIEGGRTLLEHRTRNAQVGLKLPTQLKNRTHHAQHAHGKGLPDPFSTASICGNLVAAVAEHPEELSPQSALQKKTPCGLNGHCHTEAVGSSGGSGPSNQLHLGSVPLLHGAEPSTQPAHDEAANGLQVGGLELGQLQTEVKENELNKPEHTNLKGWVGDQKVQREEEAPARIRSILSQEELLEPDEKNLDAASSRVAEYITNTQNMGATEANGQFDTATASPGGRILRSKTVTVPVLNASPVPRDIPLRQETTLVHSNHHKNSPPSVDCSRGRRKTGTSVGRQSVRRTQSDARGCLSGDMNLPQTPGGALGTLTEGLYSSRAPQWRGISVPRRSPQRLKEHLITRDTPESSLQYDRPSPSPRSQEGTVEISSDNVYAQERQVSSKDGPEGHMTFSSDSATAGVGERKESCCILLSSGGLSTSHMQVCHGRGCANSGQSHSAKQAAMIRSGERGRASGDRLTSLPSFAIQTTKAARERYKKPHNQVQSFSSQLQKRLRRRSITRRVKCKKGGQEVLLPHRDKKKSHEALCRLGNDDGATAVEQAPINDGVLKNSRRSMCSMEGPKASSPTLKYGLSGDENNPQNKVSEAHIGTGQYTTTVQPLDNHHARSPPPRSSSNSFIASGSLAGGSVRAFRAASNEGDICSKDGPPENVTACKGHPVKVNVSLYSYRTRNRRAASCIEPSLHGVPKLPVNKSAGCSERGSRSLSWSPGGAEDALVLPRQPRKVNVTNREKATRSQLKETPSTENVSYEGRTRSHRRRSVEDPPRLSEAEPTLGSVGPPYEGGKAARIASTFGPTDALPLQADGEAPQQGASASWVTRGRFWNDGRLKTKMLISGISAASSQSPYSQHGQTRSTNGPRQLLLDSQLFGNAATSAQLPHGRGVASGVRPNGIFLGLSMAIPGQCAKLGLTHEAVDVSTEVDGAPYFPGHHIVRHPQSMLLNEGGGRMGLSSNDNASGHPFMDPAGNTKSYLWADPRTSHSDGQGGYTEGKTANGAPNPGNLSGVAANYAEGDTLVHRLSDPQEEAALPSVVQPCPVFPKPLLIRNRTRERDSEKQLTGTSQSECLPNVTTERLPGLRQQPITAKLREETAQENPGISHTGLVSEECVQPTESKVPLQPQQSYTIVARDPPGCLPSPRETSDSSIHPAQGSADKNGNTLKLQLALPQISQPDNPERLGVGQHDPGGPTLPRAASEPACPKVAVGLELSFPSPGIIVSPKGGIDYDGSYSRMEVTLSPSLPIIRSVPIIKLQTKTSAGCDCEGASQGRRTEPSDYSAYVAPCRKCNSMPTTSTLFPSRGNLSRGSRASHIDSLRRGTVIRDGRSRQREDTNAETSSNKAGANPLGEVLRGTPARYRCNAIPMAYHRDPSISVFSQLFEDSFRRQRNLLILRRQKHLESTPGVRPEGTGGGESPQQISMLAARPLSRYDATSRSRETTKVVNKKQTVFRKPGRISGPREALKEKKVHSEISAMPTDGPLDNNGVRRKSLVMGDDAETQLCFHVEALCPAAAQATPHPETSICMHAATSRLEPLPPHTERFGTCLAAIEAESIN</sequence>
<feature type="region of interest" description="Disordered" evidence="1">
    <location>
        <begin position="105"/>
        <end position="136"/>
    </location>
</feature>
<evidence type="ECO:0000256" key="1">
    <source>
        <dbReference type="SAM" id="MobiDB-lite"/>
    </source>
</evidence>
<proteinExistence type="predicted"/>
<protein>
    <submittedName>
        <fullName evidence="2">Uncharacterized protein</fullName>
    </submittedName>
</protein>
<feature type="compositionally biased region" description="Polar residues" evidence="1">
    <location>
        <begin position="1159"/>
        <end position="1172"/>
    </location>
</feature>
<feature type="region of interest" description="Disordered" evidence="1">
    <location>
        <begin position="1186"/>
        <end position="1211"/>
    </location>
</feature>
<feature type="compositionally biased region" description="Polar residues" evidence="1">
    <location>
        <begin position="1309"/>
        <end position="1321"/>
    </location>
</feature>
<feature type="compositionally biased region" description="Basic and acidic residues" evidence="1">
    <location>
        <begin position="778"/>
        <end position="787"/>
    </location>
</feature>
<reference evidence="2" key="1">
    <citation type="submission" date="2013-10" db="EMBL/GenBank/DDBJ databases">
        <title>Genomic analysis of the causative agents of coccidiosis in chickens.</title>
        <authorList>
            <person name="Reid A.J."/>
            <person name="Blake D."/>
            <person name="Billington K."/>
            <person name="Browne H."/>
            <person name="Dunn M."/>
            <person name="Hung S."/>
            <person name="Kawahara F."/>
            <person name="Miranda-Saavedra D."/>
            <person name="Mourier T."/>
            <person name="Nagra H."/>
            <person name="Otto T.D."/>
            <person name="Rawlings N."/>
            <person name="Sanchez A."/>
            <person name="Sanders M."/>
            <person name="Subramaniam C."/>
            <person name="Tay Y."/>
            <person name="Dear P."/>
            <person name="Doerig C."/>
            <person name="Gruber A."/>
            <person name="Parkinson J."/>
            <person name="Shirley M."/>
            <person name="Wan K.L."/>
            <person name="Berriman M."/>
            <person name="Tomley F."/>
            <person name="Pain A."/>
        </authorList>
    </citation>
    <scope>NUCLEOTIDE SEQUENCE [LARGE SCALE GENOMIC DNA]</scope>
    <source>
        <strain evidence="2">Houghton</strain>
    </source>
</reference>
<feature type="region of interest" description="Disordered" evidence="1">
    <location>
        <begin position="706"/>
        <end position="804"/>
    </location>
</feature>
<feature type="compositionally biased region" description="Basic and acidic residues" evidence="1">
    <location>
        <begin position="747"/>
        <end position="756"/>
    </location>
</feature>
<gene>
    <name evidence="2" type="ORF">EBH_0072410</name>
</gene>
<feature type="compositionally biased region" description="Basic and acidic residues" evidence="1">
    <location>
        <begin position="354"/>
        <end position="365"/>
    </location>
</feature>
<feature type="region of interest" description="Disordered" evidence="1">
    <location>
        <begin position="272"/>
        <end position="331"/>
    </location>
</feature>
<feature type="region of interest" description="Disordered" evidence="1">
    <location>
        <begin position="1309"/>
        <end position="1362"/>
    </location>
</feature>
<feature type="compositionally biased region" description="Polar residues" evidence="1">
    <location>
        <begin position="378"/>
        <end position="392"/>
    </location>
</feature>
<dbReference type="Proteomes" id="UP000030750">
    <property type="component" value="Unassembled WGS sequence"/>
</dbReference>
<evidence type="ECO:0000313" key="3">
    <source>
        <dbReference type="Proteomes" id="UP000030750"/>
    </source>
</evidence>
<name>U6LZP0_9EIME</name>
<feature type="region of interest" description="Disordered" evidence="1">
    <location>
        <begin position="996"/>
        <end position="1016"/>
    </location>
</feature>
<dbReference type="EMBL" id="HG713549">
    <property type="protein sequence ID" value="CDJ54039.1"/>
    <property type="molecule type" value="Genomic_DNA"/>
</dbReference>